<sequence length="444" mass="48177">MADSNGGFSDDPIDGSAAAPDLLGRDAFANVVVDALRVVRRQRASTVVGLVGAWGSGKTSLIHMVASRLEAATEGNSPKSDPGKAVGIPSWKVVEFNPWYFQDLPSLQWGFLSTLFDAVASAGGRRARKIRSTLQSFGRAIAPLGVAGSIVGVDVSGVLRGAADLIGPDQSVARQQAVLEKLLLSESAHPVLIILDDLDRLSPDELLLVFKMIRLVGRLPYVHYLIAYDEDTLLDVLRRTGLVGLDQAHRAGAYLEKMVQLRLDVPPLRSSQIDALTDAALEEMVRSIGLQMDQRQEGEFATNWQMHVQGQMRTPRMLKRYVAQVESLYPALSEEVDAADFLLFTWIKVMAPQFFAALPREKETLTGYVGSVFSAIVAKDKSPRDLTDAWEKLIKESVVVPGSSGAVSGVLAKLFPRYNAIVSGANTFPGETTSSEEDRESGLL</sequence>
<dbReference type="AlphaFoldDB" id="A0A5S4V205"/>
<reference evidence="2 3" key="1">
    <citation type="submission" date="2019-08" db="EMBL/GenBank/DDBJ databases">
        <authorList>
            <person name="Hu J."/>
        </authorList>
    </citation>
    <scope>NUCLEOTIDE SEQUENCE [LARGE SCALE GENOMIC DNA]</scope>
    <source>
        <strain evidence="2 3">NEAU-184</strain>
    </source>
</reference>
<dbReference type="InterPro" id="IPR052754">
    <property type="entry name" value="NTPase_KAP_P-loop"/>
</dbReference>
<name>A0A5S4V205_9MICO</name>
<evidence type="ECO:0000259" key="1">
    <source>
        <dbReference type="SMART" id="SM00382"/>
    </source>
</evidence>
<dbReference type="PANTHER" id="PTHR22674">
    <property type="entry name" value="NTPASE, KAP FAMILY P-LOOP DOMAIN-CONTAINING 1"/>
    <property type="match status" value="1"/>
</dbReference>
<dbReference type="InterPro" id="IPR027417">
    <property type="entry name" value="P-loop_NTPase"/>
</dbReference>
<dbReference type="Gene3D" id="3.40.50.300">
    <property type="entry name" value="P-loop containing nucleotide triphosphate hydrolases"/>
    <property type="match status" value="1"/>
</dbReference>
<accession>A0A5S4V205</accession>
<comment type="caution">
    <text evidence="2">The sequence shown here is derived from an EMBL/GenBank/DDBJ whole genome shotgun (WGS) entry which is preliminary data.</text>
</comment>
<evidence type="ECO:0000313" key="2">
    <source>
        <dbReference type="EMBL" id="TYL53167.1"/>
    </source>
</evidence>
<protein>
    <submittedName>
        <fullName evidence="2">AAA family ATPase</fullName>
    </submittedName>
</protein>
<proteinExistence type="predicted"/>
<dbReference type="EMBL" id="VSSB01000001">
    <property type="protein sequence ID" value="TYL53167.1"/>
    <property type="molecule type" value="Genomic_DNA"/>
</dbReference>
<dbReference type="RefSeq" id="WP_148732637.1">
    <property type="nucleotide sequence ID" value="NZ_VSSB01000001.1"/>
</dbReference>
<dbReference type="InterPro" id="IPR003593">
    <property type="entry name" value="AAA+_ATPase"/>
</dbReference>
<dbReference type="Pfam" id="PF07693">
    <property type="entry name" value="KAP_NTPase"/>
    <property type="match status" value="1"/>
</dbReference>
<organism evidence="2 3">
    <name type="scientific">Agromyces mariniharenae</name>
    <dbReference type="NCBI Taxonomy" id="2604423"/>
    <lineage>
        <taxon>Bacteria</taxon>
        <taxon>Bacillati</taxon>
        <taxon>Actinomycetota</taxon>
        <taxon>Actinomycetes</taxon>
        <taxon>Micrococcales</taxon>
        <taxon>Microbacteriaceae</taxon>
        <taxon>Agromyces</taxon>
    </lineage>
</organism>
<dbReference type="SMART" id="SM00382">
    <property type="entry name" value="AAA"/>
    <property type="match status" value="1"/>
</dbReference>
<feature type="domain" description="AAA+ ATPase" evidence="1">
    <location>
        <begin position="44"/>
        <end position="249"/>
    </location>
</feature>
<dbReference type="Proteomes" id="UP000325243">
    <property type="component" value="Unassembled WGS sequence"/>
</dbReference>
<keyword evidence="3" id="KW-1185">Reference proteome</keyword>
<evidence type="ECO:0000313" key="3">
    <source>
        <dbReference type="Proteomes" id="UP000325243"/>
    </source>
</evidence>
<dbReference type="InterPro" id="IPR011646">
    <property type="entry name" value="KAP_P-loop"/>
</dbReference>
<gene>
    <name evidence="2" type="ORF">FYC51_05565</name>
</gene>
<dbReference type="PANTHER" id="PTHR22674:SF6">
    <property type="entry name" value="NTPASE KAP FAMILY P-LOOP DOMAIN-CONTAINING PROTEIN 1"/>
    <property type="match status" value="1"/>
</dbReference>
<dbReference type="SUPFAM" id="SSF52540">
    <property type="entry name" value="P-loop containing nucleoside triphosphate hydrolases"/>
    <property type="match status" value="1"/>
</dbReference>